<evidence type="ECO:0000259" key="4">
    <source>
        <dbReference type="Pfam" id="PF01055"/>
    </source>
</evidence>
<keyword evidence="3" id="KW-0326">Glycosidase</keyword>
<dbReference type="GO" id="GO:0005975">
    <property type="term" value="P:carbohydrate metabolic process"/>
    <property type="evidence" value="ECO:0007669"/>
    <property type="project" value="InterPro"/>
</dbReference>
<proteinExistence type="inferred from homology"/>
<dbReference type="EMBL" id="QCYY01003233">
    <property type="protein sequence ID" value="ROT64559.1"/>
    <property type="molecule type" value="Genomic_DNA"/>
</dbReference>
<accession>A0A423SK71</accession>
<sequence>MFARDQPPGNVSWVEEVERGCGGCVDGDVGKRVWMWMWVMDVEVDNGMWGMVGENLYGVHPMYLVVEENGSSHAVLWLNSNAMEAETMPLPGLTLRSIGGIIDLFFFLGPTPEQVVAQYTSVIGRPFLPPYWSLGFQLCRYGYNSLENLTSAVSRTRRHGIPQLPAGEYPVHEAGVANDVYITWPEGEAPDENFGAGDVMLGYVWPDNRTAFPDFFRQKTRDWWTEQIVDFHKTLEFDGLWI</sequence>
<comment type="caution">
    <text evidence="5">The sequence shown here is derived from an EMBL/GenBank/DDBJ whole genome shotgun (WGS) entry which is preliminary data.</text>
</comment>
<dbReference type="OrthoDB" id="1334205at2759"/>
<evidence type="ECO:0000256" key="2">
    <source>
        <dbReference type="ARBA" id="ARBA00023180"/>
    </source>
</evidence>
<evidence type="ECO:0000313" key="6">
    <source>
        <dbReference type="Proteomes" id="UP000283509"/>
    </source>
</evidence>
<name>A0A423SK71_PENVA</name>
<comment type="similarity">
    <text evidence="1 3">Belongs to the glycosyl hydrolase 31 family.</text>
</comment>
<dbReference type="SUPFAM" id="SSF51445">
    <property type="entry name" value="(Trans)glycosidases"/>
    <property type="match status" value="1"/>
</dbReference>
<dbReference type="PANTHER" id="PTHR22762:SF133">
    <property type="entry name" value="P-TYPE DOMAIN-CONTAINING PROTEIN"/>
    <property type="match status" value="1"/>
</dbReference>
<feature type="domain" description="Glycoside hydrolase family 31 TIM barrel" evidence="4">
    <location>
        <begin position="126"/>
        <end position="162"/>
    </location>
</feature>
<dbReference type="AlphaFoldDB" id="A0A423SK71"/>
<dbReference type="Pfam" id="PF01055">
    <property type="entry name" value="Glyco_hydro_31_2nd"/>
    <property type="match status" value="2"/>
</dbReference>
<dbReference type="SUPFAM" id="SSF74650">
    <property type="entry name" value="Galactose mutarotase-like"/>
    <property type="match status" value="1"/>
</dbReference>
<reference evidence="5 6" key="1">
    <citation type="submission" date="2018-04" db="EMBL/GenBank/DDBJ databases">
        <authorList>
            <person name="Zhang X."/>
            <person name="Yuan J."/>
            <person name="Li F."/>
            <person name="Xiang J."/>
        </authorList>
    </citation>
    <scope>NUCLEOTIDE SEQUENCE [LARGE SCALE GENOMIC DNA]</scope>
    <source>
        <tissue evidence="5">Muscle</tissue>
    </source>
</reference>
<gene>
    <name evidence="5" type="ORF">C7M84_017493</name>
</gene>
<keyword evidence="3" id="KW-0378">Hydrolase</keyword>
<dbReference type="Proteomes" id="UP000283509">
    <property type="component" value="Unassembled WGS sequence"/>
</dbReference>
<evidence type="ECO:0000313" key="5">
    <source>
        <dbReference type="EMBL" id="ROT64559.1"/>
    </source>
</evidence>
<dbReference type="STRING" id="6689.A0A423SK71"/>
<dbReference type="GO" id="GO:0004558">
    <property type="term" value="F:alpha-1,4-glucosidase activity"/>
    <property type="evidence" value="ECO:0007669"/>
    <property type="project" value="TreeGrafter"/>
</dbReference>
<dbReference type="InterPro" id="IPR000322">
    <property type="entry name" value="Glyco_hydro_31_TIM"/>
</dbReference>
<reference evidence="5 6" key="2">
    <citation type="submission" date="2019-01" db="EMBL/GenBank/DDBJ databases">
        <title>The decoding of complex shrimp genome reveals the adaptation for benthos swimmer, frequently molting mechanism and breeding impact on genome.</title>
        <authorList>
            <person name="Sun Y."/>
            <person name="Gao Y."/>
            <person name="Yu Y."/>
        </authorList>
    </citation>
    <scope>NUCLEOTIDE SEQUENCE [LARGE SCALE GENOMIC DNA]</scope>
    <source>
        <tissue evidence="5">Muscle</tissue>
    </source>
</reference>
<keyword evidence="6" id="KW-1185">Reference proteome</keyword>
<dbReference type="InterPro" id="IPR017853">
    <property type="entry name" value="GH"/>
</dbReference>
<dbReference type="GO" id="GO:0030246">
    <property type="term" value="F:carbohydrate binding"/>
    <property type="evidence" value="ECO:0007669"/>
    <property type="project" value="InterPro"/>
</dbReference>
<dbReference type="Gene3D" id="2.60.40.1760">
    <property type="entry name" value="glycosyl hydrolase (family 31)"/>
    <property type="match status" value="1"/>
</dbReference>
<evidence type="ECO:0000256" key="1">
    <source>
        <dbReference type="ARBA" id="ARBA00007806"/>
    </source>
</evidence>
<dbReference type="PANTHER" id="PTHR22762">
    <property type="entry name" value="ALPHA-GLUCOSIDASE"/>
    <property type="match status" value="1"/>
</dbReference>
<evidence type="ECO:0000256" key="3">
    <source>
        <dbReference type="RuleBase" id="RU361185"/>
    </source>
</evidence>
<keyword evidence="2" id="KW-0325">Glycoprotein</keyword>
<protein>
    <recommendedName>
        <fullName evidence="4">Glycoside hydrolase family 31 TIM barrel domain-containing protein</fullName>
    </recommendedName>
</protein>
<dbReference type="InterPro" id="IPR011013">
    <property type="entry name" value="Gal_mutarotase_sf_dom"/>
</dbReference>
<dbReference type="CDD" id="cd14752">
    <property type="entry name" value="GH31_N"/>
    <property type="match status" value="1"/>
</dbReference>
<dbReference type="Gene3D" id="3.20.20.80">
    <property type="entry name" value="Glycosidases"/>
    <property type="match status" value="2"/>
</dbReference>
<feature type="domain" description="Glycoside hydrolase family 31 TIM barrel" evidence="4">
    <location>
        <begin position="168"/>
        <end position="242"/>
    </location>
</feature>
<organism evidence="5 6">
    <name type="scientific">Penaeus vannamei</name>
    <name type="common">Whiteleg shrimp</name>
    <name type="synonym">Litopenaeus vannamei</name>
    <dbReference type="NCBI Taxonomy" id="6689"/>
    <lineage>
        <taxon>Eukaryota</taxon>
        <taxon>Metazoa</taxon>
        <taxon>Ecdysozoa</taxon>
        <taxon>Arthropoda</taxon>
        <taxon>Crustacea</taxon>
        <taxon>Multicrustacea</taxon>
        <taxon>Malacostraca</taxon>
        <taxon>Eumalacostraca</taxon>
        <taxon>Eucarida</taxon>
        <taxon>Decapoda</taxon>
        <taxon>Dendrobranchiata</taxon>
        <taxon>Penaeoidea</taxon>
        <taxon>Penaeidae</taxon>
        <taxon>Penaeus</taxon>
    </lineage>
</organism>